<evidence type="ECO:0000313" key="2">
    <source>
        <dbReference type="Proteomes" id="UP001275084"/>
    </source>
</evidence>
<keyword evidence="2" id="KW-1185">Reference proteome</keyword>
<accession>A0AAJ0HW56</accession>
<name>A0AAJ0HW56_9PEZI</name>
<sequence length="162" mass="18214">MPPLNKQAQGTVGTDLIITYHSNLAQYNILPPSSHYMNTGNFKARTFLPFNQPDFVLDLYPSLLSTKDRESSVIPLLLLISNKNVPWPSSSAHMSFTSPVNLDTFHIKEDVWPEALSKTSVFIKLGSYLLPENNHPPHKGIHICHVLLIFPIKQQPWSSLLG</sequence>
<gene>
    <name evidence="1" type="ORF">B0T25DRAFT_587624</name>
</gene>
<proteinExistence type="predicted"/>
<dbReference type="AlphaFoldDB" id="A0AAJ0HW56"/>
<evidence type="ECO:0000313" key="1">
    <source>
        <dbReference type="EMBL" id="KAK3363995.1"/>
    </source>
</evidence>
<protein>
    <submittedName>
        <fullName evidence="1">Uncharacterized protein</fullName>
    </submittedName>
</protein>
<organism evidence="1 2">
    <name type="scientific">Lasiosphaeria hispida</name>
    <dbReference type="NCBI Taxonomy" id="260671"/>
    <lineage>
        <taxon>Eukaryota</taxon>
        <taxon>Fungi</taxon>
        <taxon>Dikarya</taxon>
        <taxon>Ascomycota</taxon>
        <taxon>Pezizomycotina</taxon>
        <taxon>Sordariomycetes</taxon>
        <taxon>Sordariomycetidae</taxon>
        <taxon>Sordariales</taxon>
        <taxon>Lasiosphaeriaceae</taxon>
        <taxon>Lasiosphaeria</taxon>
    </lineage>
</organism>
<reference evidence="1" key="2">
    <citation type="submission" date="2023-06" db="EMBL/GenBank/DDBJ databases">
        <authorList>
            <consortium name="Lawrence Berkeley National Laboratory"/>
            <person name="Haridas S."/>
            <person name="Hensen N."/>
            <person name="Bonometti L."/>
            <person name="Westerberg I."/>
            <person name="Brannstrom I.O."/>
            <person name="Guillou S."/>
            <person name="Cros-Aarteil S."/>
            <person name="Calhoun S."/>
            <person name="Kuo A."/>
            <person name="Mondo S."/>
            <person name="Pangilinan J."/>
            <person name="Riley R."/>
            <person name="Labutti K."/>
            <person name="Andreopoulos B."/>
            <person name="Lipzen A."/>
            <person name="Chen C."/>
            <person name="Yanf M."/>
            <person name="Daum C."/>
            <person name="Ng V."/>
            <person name="Clum A."/>
            <person name="Steindorff A."/>
            <person name="Ohm R."/>
            <person name="Martin F."/>
            <person name="Silar P."/>
            <person name="Natvig D."/>
            <person name="Lalanne C."/>
            <person name="Gautier V."/>
            <person name="Ament-Velasquez S.L."/>
            <person name="Kruys A."/>
            <person name="Hutchinson M.I."/>
            <person name="Powell A.J."/>
            <person name="Barry K."/>
            <person name="Miller A.N."/>
            <person name="Grigoriev I.V."/>
            <person name="Debuchy R."/>
            <person name="Gladieux P."/>
            <person name="Thoren M.H."/>
            <person name="Johannesson H."/>
        </authorList>
    </citation>
    <scope>NUCLEOTIDE SEQUENCE</scope>
    <source>
        <strain evidence="1">CBS 955.72</strain>
    </source>
</reference>
<comment type="caution">
    <text evidence="1">The sequence shown here is derived from an EMBL/GenBank/DDBJ whole genome shotgun (WGS) entry which is preliminary data.</text>
</comment>
<dbReference type="EMBL" id="JAUIQD010000001">
    <property type="protein sequence ID" value="KAK3363995.1"/>
    <property type="molecule type" value="Genomic_DNA"/>
</dbReference>
<dbReference type="Proteomes" id="UP001275084">
    <property type="component" value="Unassembled WGS sequence"/>
</dbReference>
<reference evidence="1" key="1">
    <citation type="journal article" date="2023" name="Mol. Phylogenet. Evol.">
        <title>Genome-scale phylogeny and comparative genomics of the fungal order Sordariales.</title>
        <authorList>
            <person name="Hensen N."/>
            <person name="Bonometti L."/>
            <person name="Westerberg I."/>
            <person name="Brannstrom I.O."/>
            <person name="Guillou S."/>
            <person name="Cros-Aarteil S."/>
            <person name="Calhoun S."/>
            <person name="Haridas S."/>
            <person name="Kuo A."/>
            <person name="Mondo S."/>
            <person name="Pangilinan J."/>
            <person name="Riley R."/>
            <person name="LaButti K."/>
            <person name="Andreopoulos B."/>
            <person name="Lipzen A."/>
            <person name="Chen C."/>
            <person name="Yan M."/>
            <person name="Daum C."/>
            <person name="Ng V."/>
            <person name="Clum A."/>
            <person name="Steindorff A."/>
            <person name="Ohm R.A."/>
            <person name="Martin F."/>
            <person name="Silar P."/>
            <person name="Natvig D.O."/>
            <person name="Lalanne C."/>
            <person name="Gautier V."/>
            <person name="Ament-Velasquez S.L."/>
            <person name="Kruys A."/>
            <person name="Hutchinson M.I."/>
            <person name="Powell A.J."/>
            <person name="Barry K."/>
            <person name="Miller A.N."/>
            <person name="Grigoriev I.V."/>
            <person name="Debuchy R."/>
            <person name="Gladieux P."/>
            <person name="Hiltunen Thoren M."/>
            <person name="Johannesson H."/>
        </authorList>
    </citation>
    <scope>NUCLEOTIDE SEQUENCE</scope>
    <source>
        <strain evidence="1">CBS 955.72</strain>
    </source>
</reference>